<evidence type="ECO:0000313" key="2">
    <source>
        <dbReference type="Proteomes" id="UP000288587"/>
    </source>
</evidence>
<reference evidence="1 2" key="1">
    <citation type="submission" date="2019-01" db="EMBL/GenBank/DDBJ databases">
        <authorList>
            <person name="Chen W.-M."/>
        </authorList>
    </citation>
    <scope>NUCLEOTIDE SEQUENCE [LARGE SCALE GENOMIC DNA]</scope>
    <source>
        <strain evidence="1 2">CCP-18</strain>
    </source>
</reference>
<keyword evidence="2" id="KW-1185">Reference proteome</keyword>
<dbReference type="Proteomes" id="UP000288587">
    <property type="component" value="Unassembled WGS sequence"/>
</dbReference>
<dbReference type="EMBL" id="SACM01000003">
    <property type="protein sequence ID" value="RVT84776.1"/>
    <property type="molecule type" value="Genomic_DNA"/>
</dbReference>
<dbReference type="AlphaFoldDB" id="A0A3S2UU79"/>
<accession>A0A3S2UU79</accession>
<sequence>MAARWWLAAVLVALLGAQGLAWVHAVLHPGAGVPHAVGLSVADDRAVLDVAAMRRTHDRHGAHAGHAGPPATQAWLHELAAGHDDGSDLCQWFDALCVAGMPSAALAPLLHEPPARWAVGVSLPAPATTLGWHRPPARAPPVRA</sequence>
<proteinExistence type="predicted"/>
<protein>
    <recommendedName>
        <fullName evidence="3">DUF2946 domain-containing protein</fullName>
    </recommendedName>
</protein>
<evidence type="ECO:0000313" key="1">
    <source>
        <dbReference type="EMBL" id="RVT84776.1"/>
    </source>
</evidence>
<comment type="caution">
    <text evidence="1">The sequence shown here is derived from an EMBL/GenBank/DDBJ whole genome shotgun (WGS) entry which is preliminary data.</text>
</comment>
<gene>
    <name evidence="1" type="ORF">EOD73_11655</name>
</gene>
<name>A0A3S2UU79_9BURK</name>
<dbReference type="RefSeq" id="WP_127683178.1">
    <property type="nucleotide sequence ID" value="NZ_SACM01000003.1"/>
</dbReference>
<organism evidence="1 2">
    <name type="scientific">Inhella crocodyli</name>
    <dbReference type="NCBI Taxonomy" id="2499851"/>
    <lineage>
        <taxon>Bacteria</taxon>
        <taxon>Pseudomonadati</taxon>
        <taxon>Pseudomonadota</taxon>
        <taxon>Betaproteobacteria</taxon>
        <taxon>Burkholderiales</taxon>
        <taxon>Sphaerotilaceae</taxon>
        <taxon>Inhella</taxon>
    </lineage>
</organism>
<evidence type="ECO:0008006" key="3">
    <source>
        <dbReference type="Google" id="ProtNLM"/>
    </source>
</evidence>